<dbReference type="InterPro" id="IPR014757">
    <property type="entry name" value="Tscrpt_reg_IclR_C"/>
</dbReference>
<dbReference type="SUPFAM" id="SSF55781">
    <property type="entry name" value="GAF domain-like"/>
    <property type="match status" value="1"/>
</dbReference>
<proteinExistence type="predicted"/>
<feature type="domain" description="HTH iclR-type" evidence="4">
    <location>
        <begin position="1"/>
        <end position="62"/>
    </location>
</feature>
<dbReference type="InterPro" id="IPR029016">
    <property type="entry name" value="GAF-like_dom_sf"/>
</dbReference>
<dbReference type="InterPro" id="IPR036390">
    <property type="entry name" value="WH_DNA-bd_sf"/>
</dbReference>
<dbReference type="EMBL" id="WBMS02000018">
    <property type="protein sequence ID" value="MWA03268.1"/>
    <property type="molecule type" value="Genomic_DNA"/>
</dbReference>
<dbReference type="PROSITE" id="PS51077">
    <property type="entry name" value="HTH_ICLR"/>
    <property type="match status" value="1"/>
</dbReference>
<dbReference type="GO" id="GO:0003700">
    <property type="term" value="F:DNA-binding transcription factor activity"/>
    <property type="evidence" value="ECO:0007669"/>
    <property type="project" value="TreeGrafter"/>
</dbReference>
<dbReference type="PANTHER" id="PTHR30136:SF39">
    <property type="entry name" value="TRANSCRIPTIONAL REGULATORY PROTEIN"/>
    <property type="match status" value="1"/>
</dbReference>
<reference evidence="6" key="1">
    <citation type="submission" date="2019-12" db="EMBL/GenBank/DDBJ databases">
        <title>Actinomadura physcomitrii sp. nov., a novel actinomycete isolated from moss [Physcomitrium sphaericum (Ludw) Fuernr].</title>
        <authorList>
            <person name="Zhuang X."/>
        </authorList>
    </citation>
    <scope>NUCLEOTIDE SEQUENCE [LARGE SCALE GENOMIC DNA]</scope>
    <source>
        <strain evidence="6">LD22</strain>
    </source>
</reference>
<organism evidence="6 7">
    <name type="scientific">Actinomadura physcomitrii</name>
    <dbReference type="NCBI Taxonomy" id="2650748"/>
    <lineage>
        <taxon>Bacteria</taxon>
        <taxon>Bacillati</taxon>
        <taxon>Actinomycetota</taxon>
        <taxon>Actinomycetes</taxon>
        <taxon>Streptosporangiales</taxon>
        <taxon>Thermomonosporaceae</taxon>
        <taxon>Actinomadura</taxon>
    </lineage>
</organism>
<dbReference type="Pfam" id="PF01614">
    <property type="entry name" value="IclR_C"/>
    <property type="match status" value="1"/>
</dbReference>
<gene>
    <name evidence="6" type="ORF">F8568_023390</name>
</gene>
<evidence type="ECO:0000256" key="3">
    <source>
        <dbReference type="ARBA" id="ARBA00023163"/>
    </source>
</evidence>
<sequence>MRSMQRVVAILESVSRSATPATPGRVSEETSLSLSTVSRIMRELAVEEMLDRSSDGTYVLGTRVFNLVSTATSRGDRTAGINRVLQHLRDLTGETASLHVRRGDQRVCVASATSGHSLRRVIPIGDSVNLVGSVPGDVFLSQADESERDSLVSAVLSGRARKEQLEKIRFTAEHGYSAYSADSHGLTGIAVPVRVGDEVHAALAVSGPSVRFTVEIAESWLPDLRTAARRLEPWMRAE</sequence>
<evidence type="ECO:0000256" key="1">
    <source>
        <dbReference type="ARBA" id="ARBA00023015"/>
    </source>
</evidence>
<evidence type="ECO:0000259" key="5">
    <source>
        <dbReference type="PROSITE" id="PS51078"/>
    </source>
</evidence>
<evidence type="ECO:0000313" key="7">
    <source>
        <dbReference type="Proteomes" id="UP000462055"/>
    </source>
</evidence>
<evidence type="ECO:0000256" key="2">
    <source>
        <dbReference type="ARBA" id="ARBA00023125"/>
    </source>
</evidence>
<dbReference type="PANTHER" id="PTHR30136">
    <property type="entry name" value="HELIX-TURN-HELIX TRANSCRIPTIONAL REGULATOR, ICLR FAMILY"/>
    <property type="match status" value="1"/>
</dbReference>
<dbReference type="SMART" id="SM00346">
    <property type="entry name" value="HTH_ICLR"/>
    <property type="match status" value="1"/>
</dbReference>
<dbReference type="Gene3D" id="3.30.450.40">
    <property type="match status" value="1"/>
</dbReference>
<keyword evidence="3" id="KW-0804">Transcription</keyword>
<dbReference type="AlphaFoldDB" id="A0A6I4MAJ6"/>
<dbReference type="SUPFAM" id="SSF46785">
    <property type="entry name" value="Winged helix' DNA-binding domain"/>
    <property type="match status" value="1"/>
</dbReference>
<dbReference type="Proteomes" id="UP000462055">
    <property type="component" value="Unassembled WGS sequence"/>
</dbReference>
<dbReference type="InterPro" id="IPR005471">
    <property type="entry name" value="Tscrpt_reg_IclR_N"/>
</dbReference>
<dbReference type="GO" id="GO:0045892">
    <property type="term" value="P:negative regulation of DNA-templated transcription"/>
    <property type="evidence" value="ECO:0007669"/>
    <property type="project" value="TreeGrafter"/>
</dbReference>
<keyword evidence="7" id="KW-1185">Reference proteome</keyword>
<name>A0A6I4MAJ6_9ACTN</name>
<evidence type="ECO:0000313" key="6">
    <source>
        <dbReference type="EMBL" id="MWA03268.1"/>
    </source>
</evidence>
<feature type="domain" description="IclR-ED" evidence="5">
    <location>
        <begin position="63"/>
        <end position="237"/>
    </location>
</feature>
<dbReference type="InterPro" id="IPR036388">
    <property type="entry name" value="WH-like_DNA-bd_sf"/>
</dbReference>
<protein>
    <submittedName>
        <fullName evidence="6">Helix-turn-helix domain-containing protein</fullName>
    </submittedName>
</protein>
<evidence type="ECO:0000259" key="4">
    <source>
        <dbReference type="PROSITE" id="PS51077"/>
    </source>
</evidence>
<keyword evidence="2" id="KW-0238">DNA-binding</keyword>
<comment type="caution">
    <text evidence="6">The sequence shown here is derived from an EMBL/GenBank/DDBJ whole genome shotgun (WGS) entry which is preliminary data.</text>
</comment>
<dbReference type="InterPro" id="IPR050707">
    <property type="entry name" value="HTH_MetabolicPath_Reg"/>
</dbReference>
<accession>A0A6I4MAJ6</accession>
<dbReference type="RefSeq" id="WP_151595807.1">
    <property type="nucleotide sequence ID" value="NZ_WBMS02000018.1"/>
</dbReference>
<dbReference type="GO" id="GO:0003677">
    <property type="term" value="F:DNA binding"/>
    <property type="evidence" value="ECO:0007669"/>
    <property type="project" value="UniProtKB-KW"/>
</dbReference>
<dbReference type="Pfam" id="PF09339">
    <property type="entry name" value="HTH_IclR"/>
    <property type="match status" value="1"/>
</dbReference>
<dbReference type="Gene3D" id="1.10.10.10">
    <property type="entry name" value="Winged helix-like DNA-binding domain superfamily/Winged helix DNA-binding domain"/>
    <property type="match status" value="1"/>
</dbReference>
<dbReference type="PROSITE" id="PS51078">
    <property type="entry name" value="ICLR_ED"/>
    <property type="match status" value="1"/>
</dbReference>
<keyword evidence="1" id="KW-0805">Transcription regulation</keyword>